<evidence type="ECO:0000313" key="2">
    <source>
        <dbReference type="Proteomes" id="UP000287969"/>
    </source>
</evidence>
<evidence type="ECO:0000313" key="1">
    <source>
        <dbReference type="EMBL" id="QAT62828.1"/>
    </source>
</evidence>
<reference evidence="2" key="1">
    <citation type="submission" date="2019-01" db="EMBL/GenBank/DDBJ databases">
        <title>Draft genomes of a novel of Sporanaerobacter strains.</title>
        <authorList>
            <person name="Ma S."/>
        </authorList>
    </citation>
    <scope>NUCLEOTIDE SEQUENCE [LARGE SCALE GENOMIC DNA]</scope>
    <source>
        <strain evidence="2">NJN-17</strain>
    </source>
</reference>
<gene>
    <name evidence="1" type="ORF">EQM13_15250</name>
</gene>
<sequence>MGDFMIGMYGKYDDKKFDRDFRKGFYGIEACLFEEEGDIERLCNKADKEGFKVGIHFPLRSGISKLFIKIFNINTLCRYMIYFYMILKF</sequence>
<dbReference type="Proteomes" id="UP000287969">
    <property type="component" value="Chromosome"/>
</dbReference>
<dbReference type="KEGG" id="spoa:EQM13_15250"/>
<dbReference type="EMBL" id="CP035282">
    <property type="protein sequence ID" value="QAT62828.1"/>
    <property type="molecule type" value="Genomic_DNA"/>
</dbReference>
<accession>A0A410QG59</accession>
<protein>
    <submittedName>
        <fullName evidence="1">Uncharacterized protein</fullName>
    </submittedName>
</protein>
<dbReference type="OrthoDB" id="1890113at2"/>
<dbReference type="AlphaFoldDB" id="A0A410QG59"/>
<proteinExistence type="predicted"/>
<name>A0A410QG59_9FIRM</name>
<organism evidence="1 2">
    <name type="scientific">Acidilutibacter cellobiosedens</name>
    <dbReference type="NCBI Taxonomy" id="2507161"/>
    <lineage>
        <taxon>Bacteria</taxon>
        <taxon>Bacillati</taxon>
        <taxon>Bacillota</taxon>
        <taxon>Tissierellia</taxon>
        <taxon>Tissierellales</taxon>
        <taxon>Acidilutibacteraceae</taxon>
        <taxon>Acidilutibacter</taxon>
    </lineage>
</organism>
<keyword evidence="2" id="KW-1185">Reference proteome</keyword>